<keyword evidence="3" id="KW-1185">Reference proteome</keyword>
<comment type="caution">
    <text evidence="2">The sequence shown here is derived from an EMBL/GenBank/DDBJ whole genome shotgun (WGS) entry which is preliminary data.</text>
</comment>
<evidence type="ECO:0000313" key="2">
    <source>
        <dbReference type="EMBL" id="GEJ59335.1"/>
    </source>
</evidence>
<dbReference type="EMBL" id="BJTG01000013">
    <property type="protein sequence ID" value="GEJ59335.1"/>
    <property type="molecule type" value="Genomic_DNA"/>
</dbReference>
<protein>
    <submittedName>
        <fullName evidence="2">Uncharacterized protein</fullName>
    </submittedName>
</protein>
<dbReference type="RefSeq" id="WP_176068730.1">
    <property type="nucleotide sequence ID" value="NZ_BJTG01000013.1"/>
</dbReference>
<evidence type="ECO:0000313" key="3">
    <source>
        <dbReference type="Proteomes" id="UP000503640"/>
    </source>
</evidence>
<feature type="region of interest" description="Disordered" evidence="1">
    <location>
        <begin position="1"/>
        <end position="35"/>
    </location>
</feature>
<feature type="compositionally biased region" description="Low complexity" evidence="1">
    <location>
        <begin position="8"/>
        <end position="35"/>
    </location>
</feature>
<name>A0A7I9VSE5_9BACT</name>
<proteinExistence type="predicted"/>
<reference evidence="3" key="1">
    <citation type="journal article" date="2020" name="Appl. Environ. Microbiol.">
        <title>Diazotrophic Anaeromyxobacter Isolates from Soils.</title>
        <authorList>
            <person name="Masuda Y."/>
            <person name="Yamanaka H."/>
            <person name="Xu Z.X."/>
            <person name="Shiratori Y."/>
            <person name="Aono T."/>
            <person name="Amachi S."/>
            <person name="Senoo K."/>
            <person name="Itoh H."/>
        </authorList>
    </citation>
    <scope>NUCLEOTIDE SEQUENCE [LARGE SCALE GENOMIC DNA]</scope>
    <source>
        <strain evidence="3">R267</strain>
    </source>
</reference>
<gene>
    <name evidence="2" type="ORF">AMYX_40760</name>
</gene>
<dbReference type="Proteomes" id="UP000503640">
    <property type="component" value="Unassembled WGS sequence"/>
</dbReference>
<sequence>MAKRSGKAVKGSAAGAAAQQPVAAAREGAPAPSYPAVAQRVPAQAPVNLAVSWKGTGNGAGELHLAYEGPLAAAEDGVLARTGTLRAGGRPWSETRDVRLTRAAPGRFVGVIAVPTGAPVEAIELAFHAGDAWDNGGRAPLGFYEWSAREQRVEVR</sequence>
<accession>A0A7I9VSE5</accession>
<dbReference type="AlphaFoldDB" id="A0A7I9VSE5"/>
<organism evidence="2 3">
    <name type="scientific">Anaeromyxobacter diazotrophicus</name>
    <dbReference type="NCBI Taxonomy" id="2590199"/>
    <lineage>
        <taxon>Bacteria</taxon>
        <taxon>Pseudomonadati</taxon>
        <taxon>Myxococcota</taxon>
        <taxon>Myxococcia</taxon>
        <taxon>Myxococcales</taxon>
        <taxon>Cystobacterineae</taxon>
        <taxon>Anaeromyxobacteraceae</taxon>
        <taxon>Anaeromyxobacter</taxon>
    </lineage>
</organism>
<evidence type="ECO:0000256" key="1">
    <source>
        <dbReference type="SAM" id="MobiDB-lite"/>
    </source>
</evidence>